<dbReference type="Gene3D" id="3.90.1590.10">
    <property type="entry name" value="glutathione-dependent formaldehyde- activating enzyme (gfa)"/>
    <property type="match status" value="1"/>
</dbReference>
<comment type="similarity">
    <text evidence="1">Belongs to the Gfa family.</text>
</comment>
<evidence type="ECO:0000256" key="4">
    <source>
        <dbReference type="ARBA" id="ARBA00023239"/>
    </source>
</evidence>
<dbReference type="InterPro" id="IPR011057">
    <property type="entry name" value="Mss4-like_sf"/>
</dbReference>
<name>A0ABW0RGQ6_9GAMM</name>
<dbReference type="PANTHER" id="PTHR33337">
    <property type="entry name" value="GFA DOMAIN-CONTAINING PROTEIN"/>
    <property type="match status" value="1"/>
</dbReference>
<protein>
    <submittedName>
        <fullName evidence="6">GFA family protein</fullName>
    </submittedName>
</protein>
<dbReference type="Pfam" id="PF04828">
    <property type="entry name" value="GFA"/>
    <property type="match status" value="1"/>
</dbReference>
<dbReference type="InterPro" id="IPR006913">
    <property type="entry name" value="CENP-V/GFA"/>
</dbReference>
<keyword evidence="2" id="KW-0479">Metal-binding</keyword>
<evidence type="ECO:0000256" key="1">
    <source>
        <dbReference type="ARBA" id="ARBA00005495"/>
    </source>
</evidence>
<dbReference type="PANTHER" id="PTHR33337:SF40">
    <property type="entry name" value="CENP-V_GFA DOMAIN-CONTAINING PROTEIN-RELATED"/>
    <property type="match status" value="1"/>
</dbReference>
<feature type="domain" description="CENP-V/GFA" evidence="5">
    <location>
        <begin position="5"/>
        <end position="120"/>
    </location>
</feature>
<evidence type="ECO:0000256" key="2">
    <source>
        <dbReference type="ARBA" id="ARBA00022723"/>
    </source>
</evidence>
<organism evidence="6 7">
    <name type="scientific">Marinobacter koreensis</name>
    <dbReference type="NCBI Taxonomy" id="335974"/>
    <lineage>
        <taxon>Bacteria</taxon>
        <taxon>Pseudomonadati</taxon>
        <taxon>Pseudomonadota</taxon>
        <taxon>Gammaproteobacteria</taxon>
        <taxon>Pseudomonadales</taxon>
        <taxon>Marinobacteraceae</taxon>
        <taxon>Marinobacter</taxon>
    </lineage>
</organism>
<keyword evidence="4" id="KW-0456">Lyase</keyword>
<keyword evidence="3" id="KW-0862">Zinc</keyword>
<dbReference type="SUPFAM" id="SSF51316">
    <property type="entry name" value="Mss4-like"/>
    <property type="match status" value="1"/>
</dbReference>
<dbReference type="EMBL" id="JBHSNL010000001">
    <property type="protein sequence ID" value="MFC5543598.1"/>
    <property type="molecule type" value="Genomic_DNA"/>
</dbReference>
<evidence type="ECO:0000256" key="3">
    <source>
        <dbReference type="ARBA" id="ARBA00022833"/>
    </source>
</evidence>
<dbReference type="RefSeq" id="WP_248157289.1">
    <property type="nucleotide sequence ID" value="NZ_JAKZAJ010000003.1"/>
</dbReference>
<sequence>MTTEQKVRCDCGTIEITTTGDPRVHAYCHCEDCRELLQVPFHSVLAWNPEQVAVTRGKEQLQTFQHPTKRMTRVFCRECGEVLYNTNAKGWKLISQLLYRKNNGNELPASHQSSAHFFYDRRIIDIDDALPKK</sequence>
<dbReference type="Proteomes" id="UP001596055">
    <property type="component" value="Unassembled WGS sequence"/>
</dbReference>
<gene>
    <name evidence="6" type="ORF">ACFPQA_00885</name>
</gene>
<accession>A0ABW0RGQ6</accession>
<reference evidence="7" key="1">
    <citation type="journal article" date="2019" name="Int. J. Syst. Evol. Microbiol.">
        <title>The Global Catalogue of Microorganisms (GCM) 10K type strain sequencing project: providing services to taxonomists for standard genome sequencing and annotation.</title>
        <authorList>
            <consortium name="The Broad Institute Genomics Platform"/>
            <consortium name="The Broad Institute Genome Sequencing Center for Infectious Disease"/>
            <person name="Wu L."/>
            <person name="Ma J."/>
        </authorList>
    </citation>
    <scope>NUCLEOTIDE SEQUENCE [LARGE SCALE GENOMIC DNA]</scope>
    <source>
        <strain evidence="7">CGMCC 4.1799</strain>
    </source>
</reference>
<dbReference type="PROSITE" id="PS51891">
    <property type="entry name" value="CENP_V_GFA"/>
    <property type="match status" value="1"/>
</dbReference>
<proteinExistence type="inferred from homology"/>
<comment type="caution">
    <text evidence="6">The sequence shown here is derived from an EMBL/GenBank/DDBJ whole genome shotgun (WGS) entry which is preliminary data.</text>
</comment>
<keyword evidence="7" id="KW-1185">Reference proteome</keyword>
<evidence type="ECO:0000259" key="5">
    <source>
        <dbReference type="PROSITE" id="PS51891"/>
    </source>
</evidence>
<evidence type="ECO:0000313" key="7">
    <source>
        <dbReference type="Proteomes" id="UP001596055"/>
    </source>
</evidence>
<evidence type="ECO:0000313" key="6">
    <source>
        <dbReference type="EMBL" id="MFC5543598.1"/>
    </source>
</evidence>